<dbReference type="KEGG" id="bacg:D2962_02575"/>
<dbReference type="AlphaFoldDB" id="A0A3G2R2R4"/>
<proteinExistence type="predicted"/>
<sequence>MNKQVLFVPGIKNKSGLDNDEDIETMDIMRDEETEATGILKIKSLNGPLTLILPGTHTKVLKLNEKNQITTCLTTMAGEIFSILVTNTILADSVPKSLVTQIEPEEILKGALISHRMGFTRGCFSTRIISQFTSLDGNKKVIFYLVLLGIILGQDLIAIKDSNACNLEKNNPIVIGGPNHLRKAFYYLFEKECDIKEKIIILDDDTVEMSTVIRAKEIGLNFLNKGRGSL</sequence>
<organism evidence="1 2">
    <name type="scientific">Biomaibacter acetigenes</name>
    <dbReference type="NCBI Taxonomy" id="2316383"/>
    <lineage>
        <taxon>Bacteria</taxon>
        <taxon>Bacillati</taxon>
        <taxon>Bacillota</taxon>
        <taxon>Clostridia</taxon>
        <taxon>Thermosediminibacterales</taxon>
        <taxon>Tepidanaerobacteraceae</taxon>
        <taxon>Biomaibacter</taxon>
    </lineage>
</organism>
<dbReference type="Pfam" id="PF05035">
    <property type="entry name" value="DGOK"/>
    <property type="match status" value="1"/>
</dbReference>
<protein>
    <recommendedName>
        <fullName evidence="3">2-dehydro-3-deoxygalactonokinase</fullName>
    </recommendedName>
</protein>
<dbReference type="GO" id="GO:0008671">
    <property type="term" value="F:2-dehydro-3-deoxygalactonokinase activity"/>
    <property type="evidence" value="ECO:0007669"/>
    <property type="project" value="InterPro"/>
</dbReference>
<gene>
    <name evidence="1" type="ORF">D2962_02575</name>
</gene>
<dbReference type="EMBL" id="CP033169">
    <property type="protein sequence ID" value="AYO29639.1"/>
    <property type="molecule type" value="Genomic_DNA"/>
</dbReference>
<evidence type="ECO:0008006" key="3">
    <source>
        <dbReference type="Google" id="ProtNLM"/>
    </source>
</evidence>
<name>A0A3G2R2R4_9FIRM</name>
<dbReference type="InterPro" id="IPR042257">
    <property type="entry name" value="DGOK_C"/>
</dbReference>
<evidence type="ECO:0000313" key="2">
    <source>
        <dbReference type="Proteomes" id="UP000280960"/>
    </source>
</evidence>
<dbReference type="GO" id="GO:0034194">
    <property type="term" value="P:D-galactonate catabolic process"/>
    <property type="evidence" value="ECO:0007669"/>
    <property type="project" value="InterPro"/>
</dbReference>
<dbReference type="RefSeq" id="WP_122014029.1">
    <property type="nucleotide sequence ID" value="NZ_CP033169.1"/>
</dbReference>
<evidence type="ECO:0000313" key="1">
    <source>
        <dbReference type="EMBL" id="AYO29639.1"/>
    </source>
</evidence>
<dbReference type="InterPro" id="IPR007729">
    <property type="entry name" value="DGOK"/>
</dbReference>
<dbReference type="Proteomes" id="UP000280960">
    <property type="component" value="Chromosome"/>
</dbReference>
<keyword evidence="2" id="KW-1185">Reference proteome</keyword>
<reference evidence="1 2" key="1">
    <citation type="submission" date="2018-10" db="EMBL/GenBank/DDBJ databases">
        <authorList>
            <person name="Zhang X."/>
        </authorList>
    </citation>
    <scope>NUCLEOTIDE SEQUENCE [LARGE SCALE GENOMIC DNA]</scope>
    <source>
        <strain evidence="1 2">SK-G1</strain>
    </source>
</reference>
<accession>A0A3G2R2R4</accession>
<dbReference type="Gene3D" id="3.30.420.310">
    <property type="entry name" value="2-keto-3-deoxy-galactonokinase, C-terminal domain"/>
    <property type="match status" value="1"/>
</dbReference>